<evidence type="ECO:0008006" key="3">
    <source>
        <dbReference type="Google" id="ProtNLM"/>
    </source>
</evidence>
<dbReference type="AlphaFoldDB" id="A0A073K9E2"/>
<proteinExistence type="predicted"/>
<name>A0A073K9E2_9BACI</name>
<dbReference type="EMBL" id="JOTM01000011">
    <property type="protein sequence ID" value="KEK23899.1"/>
    <property type="molecule type" value="Genomic_DNA"/>
</dbReference>
<evidence type="ECO:0000313" key="2">
    <source>
        <dbReference type="Proteomes" id="UP000027778"/>
    </source>
</evidence>
<evidence type="ECO:0000313" key="1">
    <source>
        <dbReference type="EMBL" id="KEK23899.1"/>
    </source>
</evidence>
<comment type="caution">
    <text evidence="1">The sequence shown here is derived from an EMBL/GenBank/DDBJ whole genome shotgun (WGS) entry which is preliminary data.</text>
</comment>
<accession>A0A073K9E2</accession>
<protein>
    <recommendedName>
        <fullName evidence="3">DUF4177 domain-containing protein</fullName>
    </recommendedName>
</protein>
<organism evidence="1 2">
    <name type="scientific">Bacillus gaemokensis</name>
    <dbReference type="NCBI Taxonomy" id="574375"/>
    <lineage>
        <taxon>Bacteria</taxon>
        <taxon>Bacillati</taxon>
        <taxon>Bacillota</taxon>
        <taxon>Bacilli</taxon>
        <taxon>Bacillales</taxon>
        <taxon>Bacillaceae</taxon>
        <taxon>Bacillus</taxon>
        <taxon>Bacillus cereus group</taxon>
    </lineage>
</organism>
<dbReference type="Proteomes" id="UP000027778">
    <property type="component" value="Unassembled WGS sequence"/>
</dbReference>
<gene>
    <name evidence="1" type="ORF">BAGA_05525</name>
</gene>
<keyword evidence="2" id="KW-1185">Reference proteome</keyword>
<reference evidence="1 2" key="1">
    <citation type="submission" date="2014-06" db="EMBL/GenBank/DDBJ databases">
        <title>Draft genome sequence of Bacillus gaemokensis JCM 15801 (MCCC 1A00707).</title>
        <authorList>
            <person name="Lai Q."/>
            <person name="Liu Y."/>
            <person name="Shao Z."/>
        </authorList>
    </citation>
    <scope>NUCLEOTIDE SEQUENCE [LARGE SCALE GENOMIC DNA]</scope>
    <source>
        <strain evidence="1 2">JCM 15801</strain>
    </source>
</reference>
<dbReference type="RefSeq" id="WP_033674991.1">
    <property type="nucleotide sequence ID" value="NZ_JOTM01000011.1"/>
</dbReference>
<sequence>METYEYAGIYLYHYEWFLITDERKDIERLGGKSEFMGVLNKLGREGWRLSIKVSDEHYVLIRKVMK</sequence>